<accession>A0A2M7XI74</accession>
<sequence length="365" mass="42430">MRKILLLTLDFPPSQGGVARYLHGLAYYFQKHLFVLASNGKDTQIFDQKAPYSIERKRLLYKIIWPHWLKSVLELLKRSKMYEIVFISHVLPLGTSAWIASWITHKPYIIFLHGFDLALAKQNSRKFWLLKKILSRAHFVVCNSNVLSSEVKQVFDISKTLTIYPPYLFTDQVEPEKKQANQTDQIIFLTVSRLVKRKGHIRVLYALASLRDKGYKNFVYWIVGDGSMRREIEEMIEELDLCYHVQIFSDISDSKLHDFYAQADIFIMPTIYDPIDREGFGMVYIEAAAYGIPSIATKQPGVDEAVIHEQTGILVEDGNQSKLCEAIEVLSKNKVKREQFGKQARERVFKEFTTQKQFSKLEDYL</sequence>
<evidence type="ECO:0000259" key="1">
    <source>
        <dbReference type="Pfam" id="PF00534"/>
    </source>
</evidence>
<gene>
    <name evidence="3" type="ORF">CO172_00665</name>
</gene>
<feature type="domain" description="Glycosyltransferase subfamily 4-like N-terminal" evidence="2">
    <location>
        <begin position="16"/>
        <end position="162"/>
    </location>
</feature>
<dbReference type="EMBL" id="PFWS01000009">
    <property type="protein sequence ID" value="PJA47606.1"/>
    <property type="molecule type" value="Genomic_DNA"/>
</dbReference>
<evidence type="ECO:0000313" key="3">
    <source>
        <dbReference type="EMBL" id="PJA47606.1"/>
    </source>
</evidence>
<name>A0A2M7XI74_9BACT</name>
<evidence type="ECO:0008006" key="5">
    <source>
        <dbReference type="Google" id="ProtNLM"/>
    </source>
</evidence>
<dbReference type="Proteomes" id="UP000229749">
    <property type="component" value="Unassembled WGS sequence"/>
</dbReference>
<dbReference type="GO" id="GO:0016757">
    <property type="term" value="F:glycosyltransferase activity"/>
    <property type="evidence" value="ECO:0007669"/>
    <property type="project" value="InterPro"/>
</dbReference>
<comment type="caution">
    <text evidence="3">The sequence shown here is derived from an EMBL/GenBank/DDBJ whole genome shotgun (WGS) entry which is preliminary data.</text>
</comment>
<dbReference type="InterPro" id="IPR028098">
    <property type="entry name" value="Glyco_trans_4-like_N"/>
</dbReference>
<evidence type="ECO:0000259" key="2">
    <source>
        <dbReference type="Pfam" id="PF13439"/>
    </source>
</evidence>
<proteinExistence type="predicted"/>
<dbReference type="CDD" id="cd03801">
    <property type="entry name" value="GT4_PimA-like"/>
    <property type="match status" value="1"/>
</dbReference>
<dbReference type="PANTHER" id="PTHR45947:SF3">
    <property type="entry name" value="SULFOQUINOVOSYL TRANSFERASE SQD2"/>
    <property type="match status" value="1"/>
</dbReference>
<dbReference type="Gene3D" id="3.40.50.2000">
    <property type="entry name" value="Glycogen Phosphorylase B"/>
    <property type="match status" value="2"/>
</dbReference>
<dbReference type="PANTHER" id="PTHR45947">
    <property type="entry name" value="SULFOQUINOVOSYL TRANSFERASE SQD2"/>
    <property type="match status" value="1"/>
</dbReference>
<dbReference type="InterPro" id="IPR001296">
    <property type="entry name" value="Glyco_trans_1"/>
</dbReference>
<dbReference type="InterPro" id="IPR050194">
    <property type="entry name" value="Glycosyltransferase_grp1"/>
</dbReference>
<dbReference type="AlphaFoldDB" id="A0A2M7XI74"/>
<feature type="domain" description="Glycosyl transferase family 1" evidence="1">
    <location>
        <begin position="176"/>
        <end position="347"/>
    </location>
</feature>
<evidence type="ECO:0000313" key="4">
    <source>
        <dbReference type="Proteomes" id="UP000229749"/>
    </source>
</evidence>
<dbReference type="Pfam" id="PF13439">
    <property type="entry name" value="Glyco_transf_4"/>
    <property type="match status" value="1"/>
</dbReference>
<dbReference type="SUPFAM" id="SSF53756">
    <property type="entry name" value="UDP-Glycosyltransferase/glycogen phosphorylase"/>
    <property type="match status" value="1"/>
</dbReference>
<protein>
    <recommendedName>
        <fullName evidence="5">Glycosyltransferase family 1 protein</fullName>
    </recommendedName>
</protein>
<reference evidence="4" key="1">
    <citation type="submission" date="2017-09" db="EMBL/GenBank/DDBJ databases">
        <title>Depth-based differentiation of microbial function through sediment-hosted aquifers and enrichment of novel symbionts in the deep terrestrial subsurface.</title>
        <authorList>
            <person name="Probst A.J."/>
            <person name="Ladd B."/>
            <person name="Jarett J.K."/>
            <person name="Geller-Mcgrath D.E."/>
            <person name="Sieber C.M.K."/>
            <person name="Emerson J.B."/>
            <person name="Anantharaman K."/>
            <person name="Thomas B.C."/>
            <person name="Malmstrom R."/>
            <person name="Stieglmeier M."/>
            <person name="Klingl A."/>
            <person name="Woyke T."/>
            <person name="Ryan C.M."/>
            <person name="Banfield J.F."/>
        </authorList>
    </citation>
    <scope>NUCLEOTIDE SEQUENCE [LARGE SCALE GENOMIC DNA]</scope>
</reference>
<dbReference type="Pfam" id="PF00534">
    <property type="entry name" value="Glycos_transf_1"/>
    <property type="match status" value="1"/>
</dbReference>
<organism evidence="3 4">
    <name type="scientific">Candidatus Uhrbacteria bacterium CG_4_9_14_3_um_filter_36_7</name>
    <dbReference type="NCBI Taxonomy" id="1975033"/>
    <lineage>
        <taxon>Bacteria</taxon>
        <taxon>Candidatus Uhriibacteriota</taxon>
    </lineage>
</organism>